<keyword evidence="5" id="KW-0812">Transmembrane</keyword>
<dbReference type="PROSITE" id="PS51007">
    <property type="entry name" value="CYTC"/>
    <property type="match status" value="1"/>
</dbReference>
<dbReference type="InterPro" id="IPR009056">
    <property type="entry name" value="Cyt_c-like_dom"/>
</dbReference>
<accession>A0ABV8JUV8</accession>
<keyword evidence="2 4" id="KW-0479">Metal-binding</keyword>
<evidence type="ECO:0000256" key="1">
    <source>
        <dbReference type="ARBA" id="ARBA00022617"/>
    </source>
</evidence>
<feature type="transmembrane region" description="Helical" evidence="5">
    <location>
        <begin position="46"/>
        <end position="68"/>
    </location>
</feature>
<evidence type="ECO:0000256" key="5">
    <source>
        <dbReference type="SAM" id="Phobius"/>
    </source>
</evidence>
<feature type="transmembrane region" description="Helical" evidence="5">
    <location>
        <begin position="16"/>
        <end position="34"/>
    </location>
</feature>
<dbReference type="Pfam" id="PF09990">
    <property type="entry name" value="DUF2231"/>
    <property type="match status" value="1"/>
</dbReference>
<dbReference type="InterPro" id="IPR011429">
    <property type="entry name" value="Cyt_c_Planctomycete-type"/>
</dbReference>
<feature type="transmembrane region" description="Helical" evidence="5">
    <location>
        <begin position="80"/>
        <end position="99"/>
    </location>
</feature>
<evidence type="ECO:0000256" key="4">
    <source>
        <dbReference type="PROSITE-ProRule" id="PRU00433"/>
    </source>
</evidence>
<keyword evidence="3 4" id="KW-0408">Iron</keyword>
<keyword evidence="8" id="KW-1185">Reference proteome</keyword>
<dbReference type="InterPro" id="IPR019251">
    <property type="entry name" value="DUF2231_TM"/>
</dbReference>
<evidence type="ECO:0000259" key="6">
    <source>
        <dbReference type="PROSITE" id="PS51007"/>
    </source>
</evidence>
<organism evidence="7 8">
    <name type="scientific">Euzebyella saccharophila</name>
    <dbReference type="NCBI Taxonomy" id="679664"/>
    <lineage>
        <taxon>Bacteria</taxon>
        <taxon>Pseudomonadati</taxon>
        <taxon>Bacteroidota</taxon>
        <taxon>Flavobacteriia</taxon>
        <taxon>Flavobacteriales</taxon>
        <taxon>Flavobacteriaceae</taxon>
        <taxon>Euzebyella</taxon>
    </lineage>
</organism>
<dbReference type="RefSeq" id="WP_192463420.1">
    <property type="nucleotide sequence ID" value="NZ_JACYFJ010000008.1"/>
</dbReference>
<keyword evidence="1 4" id="KW-0349">Heme</keyword>
<dbReference type="Proteomes" id="UP001595814">
    <property type="component" value="Unassembled WGS sequence"/>
</dbReference>
<keyword evidence="5" id="KW-0472">Membrane</keyword>
<dbReference type="PANTHER" id="PTHR35889:SF3">
    <property type="entry name" value="F-BOX DOMAIN-CONTAINING PROTEIN"/>
    <property type="match status" value="1"/>
</dbReference>
<evidence type="ECO:0000256" key="3">
    <source>
        <dbReference type="ARBA" id="ARBA00023004"/>
    </source>
</evidence>
<name>A0ABV8JUV8_9FLAO</name>
<dbReference type="PANTHER" id="PTHR35889">
    <property type="entry name" value="CYCLOINULO-OLIGOSACCHARIDE FRUCTANOTRANSFERASE-RELATED"/>
    <property type="match status" value="1"/>
</dbReference>
<protein>
    <submittedName>
        <fullName evidence="7">C-type cytochrome domain-containing protein</fullName>
    </submittedName>
</protein>
<feature type="domain" description="Cytochrome c" evidence="6">
    <location>
        <begin position="171"/>
        <end position="262"/>
    </location>
</feature>
<evidence type="ECO:0000256" key="2">
    <source>
        <dbReference type="ARBA" id="ARBA00022723"/>
    </source>
</evidence>
<dbReference type="SUPFAM" id="SSF46626">
    <property type="entry name" value="Cytochrome c"/>
    <property type="match status" value="1"/>
</dbReference>
<reference evidence="8" key="1">
    <citation type="journal article" date="2019" name="Int. J. Syst. Evol. Microbiol.">
        <title>The Global Catalogue of Microorganisms (GCM) 10K type strain sequencing project: providing services to taxonomists for standard genome sequencing and annotation.</title>
        <authorList>
            <consortium name="The Broad Institute Genomics Platform"/>
            <consortium name="The Broad Institute Genome Sequencing Center for Infectious Disease"/>
            <person name="Wu L."/>
            <person name="Ma J."/>
        </authorList>
    </citation>
    <scope>NUCLEOTIDE SEQUENCE [LARGE SCALE GENOMIC DNA]</scope>
    <source>
        <strain evidence="8">CECT 7477</strain>
    </source>
</reference>
<dbReference type="InterPro" id="IPR036909">
    <property type="entry name" value="Cyt_c-like_dom_sf"/>
</dbReference>
<dbReference type="EMBL" id="JBHSAW010000008">
    <property type="protein sequence ID" value="MFC4096574.1"/>
    <property type="molecule type" value="Genomic_DNA"/>
</dbReference>
<evidence type="ECO:0000313" key="8">
    <source>
        <dbReference type="Proteomes" id="UP001595814"/>
    </source>
</evidence>
<keyword evidence="5" id="KW-1133">Transmembrane helix</keyword>
<comment type="caution">
    <text evidence="7">The sequence shown here is derived from an EMBL/GenBank/DDBJ whole genome shotgun (WGS) entry which is preliminary data.</text>
</comment>
<gene>
    <name evidence="7" type="ORF">ACFOUT_11865</name>
</gene>
<proteinExistence type="predicted"/>
<sequence>MIALEFTTFLGRFHPLFVHLPIGFLILAIALEWYKRFTKKDLGGSSIPLAWLLGALSALGAAVTGWYLGETGLYEEELLFSHRWLGIALIFIALVGWWIKRKPKIIPTWTHHNFNVILLVLLSIEGHKGGNLTHGETYLTEYAPAPLKSILQKEAPDKNLLLSSNTDSIKVYADLIEPIFKEKCFACHNDDIKRGGLNMSHPDSMMQIGNNEVVIKGGNVSQSEFFRRITLPQSSVKFMPPSNKVLSYDEIKTVEWWIEQGADFDERLSQLNLSEDIAAILLRTYGIDTGLNPIMKR</sequence>
<dbReference type="Pfam" id="PF07635">
    <property type="entry name" value="PSCyt1"/>
    <property type="match status" value="1"/>
</dbReference>
<evidence type="ECO:0000313" key="7">
    <source>
        <dbReference type="EMBL" id="MFC4096574.1"/>
    </source>
</evidence>